<proteinExistence type="predicted"/>
<dbReference type="PRINTS" id="PR00038">
    <property type="entry name" value="HTHLUXR"/>
</dbReference>
<sequence>MQMTSPMRVLVAHAEPMVHLGLVATLARDERFELDEQCADHLDLNLLARGGGPTRVLVADLMTGIAAARAVREGRISRLAAPTAVLVVSAAEGELVIRGALEAGVLGYLTYEACAAQLLDAVALLARGQRFLAPSVALRLAGAVAQDLPTRREIDVLKLVATGLCNKAIAAELDIAAGTVKAHVKALLQKLDAPTRTAAADIAKRRGLLDPVGEQLAFEIARPRPTARRGSAMAA</sequence>
<comment type="caution">
    <text evidence="2">The sequence shown here is derived from an EMBL/GenBank/DDBJ whole genome shotgun (WGS) entry which is preliminary data.</text>
</comment>
<dbReference type="PANTHER" id="PTHR45566">
    <property type="entry name" value="HTH-TYPE TRANSCRIPTIONAL REGULATOR YHJB-RELATED"/>
    <property type="match status" value="1"/>
</dbReference>
<dbReference type="PROSITE" id="PS00622">
    <property type="entry name" value="HTH_LUXR_1"/>
    <property type="match status" value="1"/>
</dbReference>
<dbReference type="RefSeq" id="WP_320424288.1">
    <property type="nucleotide sequence ID" value="NZ_JAXCLA010000005.1"/>
</dbReference>
<name>A0ABU5DJB5_9BURK</name>
<feature type="domain" description="HTH luxR-type" evidence="1">
    <location>
        <begin position="142"/>
        <end position="207"/>
    </location>
</feature>
<dbReference type="CDD" id="cd06170">
    <property type="entry name" value="LuxR_C_like"/>
    <property type="match status" value="1"/>
</dbReference>
<dbReference type="Pfam" id="PF00196">
    <property type="entry name" value="GerE"/>
    <property type="match status" value="1"/>
</dbReference>
<dbReference type="Proteomes" id="UP001285263">
    <property type="component" value="Unassembled WGS sequence"/>
</dbReference>
<gene>
    <name evidence="2" type="ORF">SNE35_17850</name>
</gene>
<dbReference type="SUPFAM" id="SSF52172">
    <property type="entry name" value="CheY-like"/>
    <property type="match status" value="1"/>
</dbReference>
<organism evidence="2 3">
    <name type="scientific">Roseateles agri</name>
    <dbReference type="NCBI Taxonomy" id="3098619"/>
    <lineage>
        <taxon>Bacteria</taxon>
        <taxon>Pseudomonadati</taxon>
        <taxon>Pseudomonadota</taxon>
        <taxon>Betaproteobacteria</taxon>
        <taxon>Burkholderiales</taxon>
        <taxon>Sphaerotilaceae</taxon>
        <taxon>Roseateles</taxon>
    </lineage>
</organism>
<dbReference type="Gene3D" id="3.40.50.2300">
    <property type="match status" value="1"/>
</dbReference>
<protein>
    <submittedName>
        <fullName evidence="2">Response regulator transcription factor</fullName>
    </submittedName>
</protein>
<reference evidence="2 3" key="1">
    <citation type="submission" date="2023-11" db="EMBL/GenBank/DDBJ databases">
        <title>Paucibacter sp. nov., isolated from fresh soil in Korea.</title>
        <authorList>
            <person name="Le N.T.T."/>
        </authorList>
    </citation>
    <scope>NUCLEOTIDE SEQUENCE [LARGE SCALE GENOMIC DNA]</scope>
    <source>
        <strain evidence="2 3">R3-3</strain>
    </source>
</reference>
<dbReference type="InterPro" id="IPR000792">
    <property type="entry name" value="Tscrpt_reg_LuxR_C"/>
</dbReference>
<dbReference type="InterPro" id="IPR051015">
    <property type="entry name" value="EvgA-like"/>
</dbReference>
<keyword evidence="3" id="KW-1185">Reference proteome</keyword>
<dbReference type="InterPro" id="IPR011006">
    <property type="entry name" value="CheY-like_superfamily"/>
</dbReference>
<dbReference type="InterPro" id="IPR016032">
    <property type="entry name" value="Sig_transdc_resp-reg_C-effctor"/>
</dbReference>
<dbReference type="EMBL" id="JAXCLA010000005">
    <property type="protein sequence ID" value="MDY0746381.1"/>
    <property type="molecule type" value="Genomic_DNA"/>
</dbReference>
<evidence type="ECO:0000259" key="1">
    <source>
        <dbReference type="PROSITE" id="PS50043"/>
    </source>
</evidence>
<evidence type="ECO:0000313" key="3">
    <source>
        <dbReference type="Proteomes" id="UP001285263"/>
    </source>
</evidence>
<dbReference type="PROSITE" id="PS50043">
    <property type="entry name" value="HTH_LUXR_2"/>
    <property type="match status" value="1"/>
</dbReference>
<dbReference type="SUPFAM" id="SSF46894">
    <property type="entry name" value="C-terminal effector domain of the bipartite response regulators"/>
    <property type="match status" value="1"/>
</dbReference>
<accession>A0ABU5DJB5</accession>
<evidence type="ECO:0000313" key="2">
    <source>
        <dbReference type="EMBL" id="MDY0746381.1"/>
    </source>
</evidence>
<dbReference type="SMART" id="SM00421">
    <property type="entry name" value="HTH_LUXR"/>
    <property type="match status" value="1"/>
</dbReference>
<dbReference type="PANTHER" id="PTHR45566:SF2">
    <property type="entry name" value="NARL SUBFAMILY"/>
    <property type="match status" value="1"/>
</dbReference>